<comment type="caution">
    <text evidence="3">The sequence shown here is derived from an EMBL/GenBank/DDBJ whole genome shotgun (WGS) entry which is preliminary data.</text>
</comment>
<accession>A0ABC8SMP8</accession>
<name>A0ABC8SMP8_9AQUA</name>
<dbReference type="EMBL" id="CAUOFW020003170">
    <property type="protein sequence ID" value="CAK9158434.1"/>
    <property type="molecule type" value="Genomic_DNA"/>
</dbReference>
<evidence type="ECO:0000256" key="1">
    <source>
        <dbReference type="SAM" id="MobiDB-lite"/>
    </source>
</evidence>
<evidence type="ECO:0000313" key="2">
    <source>
        <dbReference type="EMBL" id="CAK9158433.1"/>
    </source>
</evidence>
<evidence type="ECO:0000313" key="4">
    <source>
        <dbReference type="Proteomes" id="UP001642360"/>
    </source>
</evidence>
<gene>
    <name evidence="2" type="ORF">ILEXP_LOCUS27075</name>
    <name evidence="3" type="ORF">ILEXP_LOCUS27076</name>
</gene>
<sequence length="287" mass="32080">MEIKAGASDNVNSTHNQSSSSHSFTEQALRAGLLGNMENIGRRGYFVGGGCSDVTEARIIREIEKRKIREDIVAAGASLLRQRELEEEVFKELMMEREIALRRGDRFSLLSSPFSSLQSHFWGSSLNWRDGFGHGERLSLVNQLESGADGRLSVVNQLGGGGFPFQRREPGATNGVGLKPVIDLRKGNTMSLGGECRKWPNDVKMNESGLGNETKKCSRLIEHRGVESLEEPADCFVYGKWNNNYLYQRKSFCFLEVRVALSKKFNSTFTLEPFEVDKAVFICDNIA</sequence>
<dbReference type="Proteomes" id="UP001642360">
    <property type="component" value="Unassembled WGS sequence"/>
</dbReference>
<protein>
    <submittedName>
        <fullName evidence="3">Uncharacterized protein</fullName>
    </submittedName>
</protein>
<evidence type="ECO:0000313" key="3">
    <source>
        <dbReference type="EMBL" id="CAK9158434.1"/>
    </source>
</evidence>
<feature type="compositionally biased region" description="Low complexity" evidence="1">
    <location>
        <begin position="12"/>
        <end position="23"/>
    </location>
</feature>
<keyword evidence="4" id="KW-1185">Reference proteome</keyword>
<organism evidence="3 4">
    <name type="scientific">Ilex paraguariensis</name>
    <name type="common">yerba mate</name>
    <dbReference type="NCBI Taxonomy" id="185542"/>
    <lineage>
        <taxon>Eukaryota</taxon>
        <taxon>Viridiplantae</taxon>
        <taxon>Streptophyta</taxon>
        <taxon>Embryophyta</taxon>
        <taxon>Tracheophyta</taxon>
        <taxon>Spermatophyta</taxon>
        <taxon>Magnoliopsida</taxon>
        <taxon>eudicotyledons</taxon>
        <taxon>Gunneridae</taxon>
        <taxon>Pentapetalae</taxon>
        <taxon>asterids</taxon>
        <taxon>campanulids</taxon>
        <taxon>Aquifoliales</taxon>
        <taxon>Aquifoliaceae</taxon>
        <taxon>Ilex</taxon>
    </lineage>
</organism>
<reference evidence="3 4" key="1">
    <citation type="submission" date="2024-02" db="EMBL/GenBank/DDBJ databases">
        <authorList>
            <person name="Vignale AGUSTIN F."/>
            <person name="Sosa J E."/>
            <person name="Modenutti C."/>
        </authorList>
    </citation>
    <scope>NUCLEOTIDE SEQUENCE [LARGE SCALE GENOMIC DNA]</scope>
</reference>
<dbReference type="EMBL" id="CAUOFW020003170">
    <property type="protein sequence ID" value="CAK9158433.1"/>
    <property type="molecule type" value="Genomic_DNA"/>
</dbReference>
<feature type="region of interest" description="Disordered" evidence="1">
    <location>
        <begin position="1"/>
        <end position="24"/>
    </location>
</feature>
<dbReference type="AlphaFoldDB" id="A0ABC8SMP8"/>
<proteinExistence type="predicted"/>